<dbReference type="AlphaFoldDB" id="A0AA42C7H2"/>
<keyword evidence="5" id="KW-0732">Signal</keyword>
<dbReference type="Pfam" id="PF07676">
    <property type="entry name" value="PD40"/>
    <property type="match status" value="1"/>
</dbReference>
<keyword evidence="8" id="KW-1185">Reference proteome</keyword>
<dbReference type="PANTHER" id="PTHR30329">
    <property type="entry name" value="STATOR ELEMENT OF FLAGELLAR MOTOR COMPLEX"/>
    <property type="match status" value="1"/>
</dbReference>
<dbReference type="InterPro" id="IPR008969">
    <property type="entry name" value="CarboxyPept-like_regulatory"/>
</dbReference>
<dbReference type="SUPFAM" id="SSF49464">
    <property type="entry name" value="Carboxypeptidase regulatory domain-like"/>
    <property type="match status" value="1"/>
</dbReference>
<dbReference type="PANTHER" id="PTHR30329:SF21">
    <property type="entry name" value="LIPOPROTEIN YIAD-RELATED"/>
    <property type="match status" value="1"/>
</dbReference>
<name>A0AA42C7H2_9BACT</name>
<feature type="signal peptide" evidence="5">
    <location>
        <begin position="1"/>
        <end position="21"/>
    </location>
</feature>
<evidence type="ECO:0000313" key="8">
    <source>
        <dbReference type="Proteomes" id="UP001163821"/>
    </source>
</evidence>
<gene>
    <name evidence="7" type="ORF">N2K84_19775</name>
</gene>
<comment type="subcellular location">
    <subcellularLocation>
        <location evidence="1">Cell outer membrane</location>
    </subcellularLocation>
</comment>
<dbReference type="InterPro" id="IPR006664">
    <property type="entry name" value="OMP_bac"/>
</dbReference>
<dbReference type="SUPFAM" id="SSF82171">
    <property type="entry name" value="DPP6 N-terminal domain-like"/>
    <property type="match status" value="1"/>
</dbReference>
<feature type="domain" description="OmpA-like" evidence="6">
    <location>
        <begin position="484"/>
        <end position="603"/>
    </location>
</feature>
<proteinExistence type="predicted"/>
<dbReference type="Proteomes" id="UP001163821">
    <property type="component" value="Unassembled WGS sequence"/>
</dbReference>
<protein>
    <submittedName>
        <fullName evidence="7">OmpA family protein</fullName>
    </submittedName>
</protein>
<feature type="chain" id="PRO_5041376029" evidence="5">
    <location>
        <begin position="22"/>
        <end position="603"/>
    </location>
</feature>
<dbReference type="SUPFAM" id="SSF103088">
    <property type="entry name" value="OmpA-like"/>
    <property type="match status" value="1"/>
</dbReference>
<evidence type="ECO:0000256" key="3">
    <source>
        <dbReference type="ARBA" id="ARBA00023237"/>
    </source>
</evidence>
<comment type="caution">
    <text evidence="7">The sequence shown here is derived from an EMBL/GenBank/DDBJ whole genome shotgun (WGS) entry which is preliminary data.</text>
</comment>
<dbReference type="InterPro" id="IPR036737">
    <property type="entry name" value="OmpA-like_sf"/>
</dbReference>
<keyword evidence="2 4" id="KW-0472">Membrane</keyword>
<sequence>MRINYLLGVCLFLLTNFSVFSQNHKFFEESGIEIGNAWFNTTSSEIGPAIMGNQLIFNSGNVVKMDSGEKGKSAEQVFYDLYAVAFNNIGTLSVELKRMSSVVTPFHEGPLSYCEHTGQLFLTQSILDETEVENVVFKKENVRLGIAIYKQTATGWELADYFPFNNRRYSVAHPAINATGDTLVFASDMPKGVGGIDLYYSVKVNGYWSEPVNLGDNINTPGNDLFPFLDTDGTLIFSSDGRAGKGGLDLYATKLSSSQPQEVIHLGDGFNSGADDFGLIAEPRHRFGFFASNREGGHGDDDIYYFKAADYRFNLVSASSLSNQILTGVDLKVFDSNDDLVIEGFTDEKGRLPVKLGLNQKYQVLASMEDFRSVLREVNLTGEGEFVEKDELVLMEPIYRLDGEIVDMVERTPVPGAFVLLMKDGQLQDTLRADEEGRFSARVQPGQQYYVNISNEHYINAELDISTVGMDEGAMFYFFELYPLKSGTRMVLNNMEFAAGNFELRPDAIRELNRLVIVLIENPDLQIRIEVHTDSRGNDQVNLELSRSRAEAIYNYLISGGIDPDRMEYVGLGETQLVNECDDGVFCTEGQHAQNRRVIVEIL</sequence>
<organism evidence="7 8">
    <name type="scientific">Gaoshiqia sediminis</name>
    <dbReference type="NCBI Taxonomy" id="2986998"/>
    <lineage>
        <taxon>Bacteria</taxon>
        <taxon>Pseudomonadati</taxon>
        <taxon>Bacteroidota</taxon>
        <taxon>Bacteroidia</taxon>
        <taxon>Marinilabiliales</taxon>
        <taxon>Prolixibacteraceae</taxon>
        <taxon>Gaoshiqia</taxon>
    </lineage>
</organism>
<dbReference type="CDD" id="cd07185">
    <property type="entry name" value="OmpA_C-like"/>
    <property type="match status" value="1"/>
</dbReference>
<dbReference type="InterPro" id="IPR006665">
    <property type="entry name" value="OmpA-like"/>
</dbReference>
<reference evidence="7" key="1">
    <citation type="submission" date="2022-10" db="EMBL/GenBank/DDBJ databases">
        <title>Gaoshiqiia sediminis gen. nov., sp. nov., isolated from coastal sediment.</title>
        <authorList>
            <person name="Yu W.X."/>
            <person name="Mu D.S."/>
            <person name="Du J.Z."/>
            <person name="Liang Y.Q."/>
        </authorList>
    </citation>
    <scope>NUCLEOTIDE SEQUENCE</scope>
    <source>
        <strain evidence="7">A06</strain>
    </source>
</reference>
<evidence type="ECO:0000256" key="1">
    <source>
        <dbReference type="ARBA" id="ARBA00004442"/>
    </source>
</evidence>
<dbReference type="GO" id="GO:0009279">
    <property type="term" value="C:cell outer membrane"/>
    <property type="evidence" value="ECO:0007669"/>
    <property type="project" value="UniProtKB-SubCell"/>
</dbReference>
<evidence type="ECO:0000313" key="7">
    <source>
        <dbReference type="EMBL" id="MCW0484983.1"/>
    </source>
</evidence>
<dbReference type="Pfam" id="PF00691">
    <property type="entry name" value="OmpA"/>
    <property type="match status" value="1"/>
</dbReference>
<dbReference type="RefSeq" id="WP_282593568.1">
    <property type="nucleotide sequence ID" value="NZ_JAPAAF010000071.1"/>
</dbReference>
<evidence type="ECO:0000259" key="6">
    <source>
        <dbReference type="PROSITE" id="PS51123"/>
    </source>
</evidence>
<accession>A0AA42C7H2</accession>
<dbReference type="PRINTS" id="PR01021">
    <property type="entry name" value="OMPADOMAIN"/>
</dbReference>
<evidence type="ECO:0000256" key="4">
    <source>
        <dbReference type="PROSITE-ProRule" id="PRU00473"/>
    </source>
</evidence>
<dbReference type="Gene3D" id="2.60.40.1120">
    <property type="entry name" value="Carboxypeptidase-like, regulatory domain"/>
    <property type="match status" value="1"/>
</dbReference>
<keyword evidence="3" id="KW-0998">Cell outer membrane</keyword>
<dbReference type="InterPro" id="IPR011659">
    <property type="entry name" value="WD40"/>
</dbReference>
<dbReference type="Gene3D" id="3.30.1330.60">
    <property type="entry name" value="OmpA-like domain"/>
    <property type="match status" value="1"/>
</dbReference>
<dbReference type="PROSITE" id="PS51123">
    <property type="entry name" value="OMPA_2"/>
    <property type="match status" value="1"/>
</dbReference>
<dbReference type="EMBL" id="JAPAAF010000071">
    <property type="protein sequence ID" value="MCW0484983.1"/>
    <property type="molecule type" value="Genomic_DNA"/>
</dbReference>
<evidence type="ECO:0000256" key="2">
    <source>
        <dbReference type="ARBA" id="ARBA00023136"/>
    </source>
</evidence>
<evidence type="ECO:0000256" key="5">
    <source>
        <dbReference type="SAM" id="SignalP"/>
    </source>
</evidence>
<dbReference type="InterPro" id="IPR050330">
    <property type="entry name" value="Bact_OuterMem_StrucFunc"/>
</dbReference>